<keyword evidence="3" id="KW-0560">Oxidoreductase</keyword>
<dbReference type="PROSITE" id="PS00061">
    <property type="entry name" value="ADH_SHORT"/>
    <property type="match status" value="1"/>
</dbReference>
<keyword evidence="5" id="KW-1185">Reference proteome</keyword>
<protein>
    <submittedName>
        <fullName evidence="4">Uncharacterized protein</fullName>
    </submittedName>
</protein>
<reference evidence="5" key="1">
    <citation type="journal article" date="2016" name="Genome Announc.">
        <title>Draft genome sequences of fungus Aspergillus calidoustus.</title>
        <authorList>
            <person name="Horn F."/>
            <person name="Linde J."/>
            <person name="Mattern D.J."/>
            <person name="Walther G."/>
            <person name="Guthke R."/>
            <person name="Scherlach K."/>
            <person name="Martin K."/>
            <person name="Brakhage A.A."/>
            <person name="Petzke L."/>
            <person name="Valiante V."/>
        </authorList>
    </citation>
    <scope>NUCLEOTIDE SEQUENCE [LARGE SCALE GENOMIC DNA]</scope>
    <source>
        <strain evidence="5">SF006504</strain>
    </source>
</reference>
<dbReference type="Pfam" id="PF13561">
    <property type="entry name" value="adh_short_C2"/>
    <property type="match status" value="1"/>
</dbReference>
<evidence type="ECO:0000256" key="3">
    <source>
        <dbReference type="ARBA" id="ARBA00023002"/>
    </source>
</evidence>
<dbReference type="GO" id="GO:0044550">
    <property type="term" value="P:secondary metabolite biosynthetic process"/>
    <property type="evidence" value="ECO:0007669"/>
    <property type="project" value="UniProtKB-ARBA"/>
</dbReference>
<dbReference type="EMBL" id="CDMC01000002">
    <property type="protein sequence ID" value="CEN59968.1"/>
    <property type="molecule type" value="Genomic_DNA"/>
</dbReference>
<dbReference type="AlphaFoldDB" id="A0A0U5GPP5"/>
<keyword evidence="2" id="KW-0521">NADP</keyword>
<name>A0A0U5GPP5_ASPCI</name>
<sequence length="193" mass="20752">MTLAGKGYIVTGASRESAWQLSRSSLPAEHPSGLVHFHCGVDVSSRGQVTKTFDAILTHGLENHGLANSAGIAPDNLHALNHRPEPDEIFCRVLEVNLYGTWYVGSAYLNNLLHHLSRGDCHPGRSIVNLASASVLRTEPGMASYNTSKHAVVGLTMSWAKDFVGRGDRVNCVAPSMTDTPLVRQATLPPGLM</sequence>
<dbReference type="GO" id="GO:0016616">
    <property type="term" value="F:oxidoreductase activity, acting on the CH-OH group of donors, NAD or NADP as acceptor"/>
    <property type="evidence" value="ECO:0007669"/>
    <property type="project" value="TreeGrafter"/>
</dbReference>
<gene>
    <name evidence="4" type="ORF">ASPCAL02409</name>
</gene>
<dbReference type="OrthoDB" id="1669814at2759"/>
<organism evidence="4 5">
    <name type="scientific">Aspergillus calidoustus</name>
    <dbReference type="NCBI Taxonomy" id="454130"/>
    <lineage>
        <taxon>Eukaryota</taxon>
        <taxon>Fungi</taxon>
        <taxon>Dikarya</taxon>
        <taxon>Ascomycota</taxon>
        <taxon>Pezizomycotina</taxon>
        <taxon>Eurotiomycetes</taxon>
        <taxon>Eurotiomycetidae</taxon>
        <taxon>Eurotiales</taxon>
        <taxon>Aspergillaceae</taxon>
        <taxon>Aspergillus</taxon>
        <taxon>Aspergillus subgen. Nidulantes</taxon>
    </lineage>
</organism>
<accession>A0A0U5GPP5</accession>
<dbReference type="InterPro" id="IPR020904">
    <property type="entry name" value="Sc_DH/Rdtase_CS"/>
</dbReference>
<proteinExistence type="inferred from homology"/>
<dbReference type="STRING" id="454130.A0A0U5GPP5"/>
<dbReference type="CDD" id="cd05233">
    <property type="entry name" value="SDR_c"/>
    <property type="match status" value="1"/>
</dbReference>
<dbReference type="InterPro" id="IPR002347">
    <property type="entry name" value="SDR_fam"/>
</dbReference>
<evidence type="ECO:0000313" key="4">
    <source>
        <dbReference type="EMBL" id="CEN59968.1"/>
    </source>
</evidence>
<dbReference type="Gene3D" id="3.40.50.720">
    <property type="entry name" value="NAD(P)-binding Rossmann-like Domain"/>
    <property type="match status" value="1"/>
</dbReference>
<dbReference type="PANTHER" id="PTHR42760">
    <property type="entry name" value="SHORT-CHAIN DEHYDROGENASES/REDUCTASES FAMILY MEMBER"/>
    <property type="match status" value="1"/>
</dbReference>
<dbReference type="Proteomes" id="UP000054771">
    <property type="component" value="Unassembled WGS sequence"/>
</dbReference>
<dbReference type="PRINTS" id="PR00081">
    <property type="entry name" value="GDHRDH"/>
</dbReference>
<evidence type="ECO:0000256" key="2">
    <source>
        <dbReference type="ARBA" id="ARBA00022857"/>
    </source>
</evidence>
<dbReference type="PANTHER" id="PTHR42760:SF133">
    <property type="entry name" value="3-OXOACYL-[ACYL-CARRIER-PROTEIN] REDUCTASE"/>
    <property type="match status" value="1"/>
</dbReference>
<dbReference type="InterPro" id="IPR036291">
    <property type="entry name" value="NAD(P)-bd_dom_sf"/>
</dbReference>
<comment type="similarity">
    <text evidence="1">Belongs to the short-chain dehydrogenases/reductases (SDR) family.</text>
</comment>
<evidence type="ECO:0000256" key="1">
    <source>
        <dbReference type="ARBA" id="ARBA00006484"/>
    </source>
</evidence>
<dbReference type="SUPFAM" id="SSF51735">
    <property type="entry name" value="NAD(P)-binding Rossmann-fold domains"/>
    <property type="match status" value="1"/>
</dbReference>
<evidence type="ECO:0000313" key="5">
    <source>
        <dbReference type="Proteomes" id="UP000054771"/>
    </source>
</evidence>